<sequence length="158" mass="17183">MADEPGLSIRSSPDDRDGVGVASADGEPTLDDAEVVYFVCYYYSCDHERLLNCVLFLRSRCCFPLPFIAAVIRLSLSRARGGVGGWKRAEQNSLRTLVARRWSAPWNDGCASPELFVYSLALASLPVERTSSAIHCCSSGRHSLSRSAAADASAKSEY</sequence>
<gene>
    <name evidence="2" type="ORF">CDAR_615521</name>
</gene>
<dbReference type="AlphaFoldDB" id="A0AAV4RTE1"/>
<evidence type="ECO:0000256" key="1">
    <source>
        <dbReference type="SAM" id="MobiDB-lite"/>
    </source>
</evidence>
<accession>A0AAV4RTE1</accession>
<comment type="caution">
    <text evidence="2">The sequence shown here is derived from an EMBL/GenBank/DDBJ whole genome shotgun (WGS) entry which is preliminary data.</text>
</comment>
<evidence type="ECO:0000313" key="3">
    <source>
        <dbReference type="Proteomes" id="UP001054837"/>
    </source>
</evidence>
<reference evidence="2 3" key="1">
    <citation type="submission" date="2021-06" db="EMBL/GenBank/DDBJ databases">
        <title>Caerostris darwini draft genome.</title>
        <authorList>
            <person name="Kono N."/>
            <person name="Arakawa K."/>
        </authorList>
    </citation>
    <scope>NUCLEOTIDE SEQUENCE [LARGE SCALE GENOMIC DNA]</scope>
</reference>
<dbReference type="Proteomes" id="UP001054837">
    <property type="component" value="Unassembled WGS sequence"/>
</dbReference>
<protein>
    <submittedName>
        <fullName evidence="2">Uncharacterized protein</fullName>
    </submittedName>
</protein>
<feature type="region of interest" description="Disordered" evidence="1">
    <location>
        <begin position="1"/>
        <end position="25"/>
    </location>
</feature>
<name>A0AAV4RTE1_9ARAC</name>
<keyword evidence="3" id="KW-1185">Reference proteome</keyword>
<dbReference type="EMBL" id="BPLQ01006783">
    <property type="protein sequence ID" value="GIY25183.1"/>
    <property type="molecule type" value="Genomic_DNA"/>
</dbReference>
<organism evidence="2 3">
    <name type="scientific">Caerostris darwini</name>
    <dbReference type="NCBI Taxonomy" id="1538125"/>
    <lineage>
        <taxon>Eukaryota</taxon>
        <taxon>Metazoa</taxon>
        <taxon>Ecdysozoa</taxon>
        <taxon>Arthropoda</taxon>
        <taxon>Chelicerata</taxon>
        <taxon>Arachnida</taxon>
        <taxon>Araneae</taxon>
        <taxon>Araneomorphae</taxon>
        <taxon>Entelegynae</taxon>
        <taxon>Araneoidea</taxon>
        <taxon>Araneidae</taxon>
        <taxon>Caerostris</taxon>
    </lineage>
</organism>
<evidence type="ECO:0000313" key="2">
    <source>
        <dbReference type="EMBL" id="GIY25183.1"/>
    </source>
</evidence>
<proteinExistence type="predicted"/>